<dbReference type="GO" id="GO:0008236">
    <property type="term" value="F:serine-type peptidase activity"/>
    <property type="evidence" value="ECO:0007669"/>
    <property type="project" value="InterPro"/>
</dbReference>
<dbReference type="Gene3D" id="2.140.10.30">
    <property type="entry name" value="Dipeptidylpeptidase IV, N-terminal domain"/>
    <property type="match status" value="1"/>
</dbReference>
<dbReference type="Pfam" id="PF07676">
    <property type="entry name" value="PD40"/>
    <property type="match status" value="1"/>
</dbReference>
<dbReference type="SUPFAM" id="SSF53474">
    <property type="entry name" value="alpha/beta-Hydrolases"/>
    <property type="match status" value="1"/>
</dbReference>
<dbReference type="InterPro" id="IPR011042">
    <property type="entry name" value="6-blade_b-propeller_TolB-like"/>
</dbReference>
<dbReference type="RefSeq" id="WP_049726334.1">
    <property type="nucleotide sequence ID" value="NZ_CP012154.1"/>
</dbReference>
<dbReference type="PANTHER" id="PTHR11731">
    <property type="entry name" value="PROTEASE FAMILY S9B,C DIPEPTIDYL-PEPTIDASE IV-RELATED"/>
    <property type="match status" value="1"/>
</dbReference>
<feature type="compositionally biased region" description="Basic and acidic residues" evidence="1">
    <location>
        <begin position="196"/>
        <end position="211"/>
    </location>
</feature>
<dbReference type="OrthoDB" id="1094230at2"/>
<evidence type="ECO:0000256" key="1">
    <source>
        <dbReference type="SAM" id="MobiDB-lite"/>
    </source>
</evidence>
<evidence type="ECO:0000313" key="4">
    <source>
        <dbReference type="Proteomes" id="UP000066624"/>
    </source>
</evidence>
<dbReference type="EMBL" id="CP012154">
    <property type="protein sequence ID" value="AKS42804.1"/>
    <property type="molecule type" value="Genomic_DNA"/>
</dbReference>
<feature type="region of interest" description="Disordered" evidence="1">
    <location>
        <begin position="112"/>
        <end position="133"/>
    </location>
</feature>
<feature type="signal peptide" evidence="2">
    <location>
        <begin position="1"/>
        <end position="19"/>
    </location>
</feature>
<dbReference type="Pfam" id="PF00930">
    <property type="entry name" value="DPPIV_N"/>
    <property type="match status" value="1"/>
</dbReference>
<dbReference type="GO" id="GO:0008239">
    <property type="term" value="F:dipeptidyl-peptidase activity"/>
    <property type="evidence" value="ECO:0007669"/>
    <property type="project" value="TreeGrafter"/>
</dbReference>
<dbReference type="InterPro" id="IPR029058">
    <property type="entry name" value="AB_hydrolase_fold"/>
</dbReference>
<dbReference type="InterPro" id="IPR011659">
    <property type="entry name" value="WD40"/>
</dbReference>
<reference evidence="3 4" key="1">
    <citation type="submission" date="2015-07" db="EMBL/GenBank/DDBJ databases">
        <authorList>
            <person name="Noorani M."/>
        </authorList>
    </citation>
    <scope>NUCLEOTIDE SEQUENCE [LARGE SCALE GENOMIC DNA]</scope>
    <source>
        <strain evidence="3 4">KCTC 42284</strain>
    </source>
</reference>
<dbReference type="Pfam" id="PF00326">
    <property type="entry name" value="Peptidase_S9"/>
    <property type="match status" value="1"/>
</dbReference>
<keyword evidence="2" id="KW-0732">Signal</keyword>
<accession>A0A0K0XYN4</accession>
<dbReference type="PANTHER" id="PTHR11731:SF193">
    <property type="entry name" value="DIPEPTIDYL PEPTIDASE 9"/>
    <property type="match status" value="1"/>
</dbReference>
<dbReference type="SUPFAM" id="SSF82171">
    <property type="entry name" value="DPP6 N-terminal domain-like"/>
    <property type="match status" value="1"/>
</dbReference>
<gene>
    <name evidence="3" type="ORF">WM2015_2442</name>
</gene>
<sequence>MKRLLATLLLLAGPVLALAQTPDLRQIMADPEWIGPPVEAAWWQLDGSGIVYRVERQGADVSDLRLIDLDANRDRLLDYADHAGIDGAEPVFHAASGRAVFVRNGNLFLHEPGAEGPRQLTADGQNDSQPGFSADGQRIRFLRGANWYLHDLDSGLSAPVADLRFEEDPDKASDDSLTQMQLRLFSSLSEDVERDRVERQEARRAAAEDPTRGPAPWYLGGTLSPVASSLSPDGRWLLLVTQPAGYDDGRDGQMPHYVTVDGYIEVETVRTRVGRKAPAPHRLWMLDLENREIEELDLSALPGIDQDPLAELKAEQGIEPHDADNPRPVRIAGLQWQPTGERVAIQLRAIDNKDRWLATVRPEAGELNPRHRLTDEAWINWNFNEFGWIGEHDELWLLSEESGYSHLYRVDADQGEAVALTAGDFEVMDPVWRHDGERVWMLSNRSHPTEYDLYRLDLADGELERLSQHRGIESFQVLPGHGEILVRFSESYLPPQVGLLPADGGEIERLTDTRSEAFRAIEWRMPEIVGVESSHGAGTIWAKFYPARTPTPEGGHPVVLFVHGAGYLQNTWQRYPNYFREQMFHNLLTERGYHVLDMDFRASEGYGRDWRTAIYRQMGTPELEDLIDGVNWLVANHDANPERVGLYGGSYGGFMTFMAMFRAPEVFQAGAALRPVSDWAHYNHFYTSNILNTPDVDPDAYSRSSPIEFAEGLEGRLLMTHGMLDDNVFYQDVVRLAQRLIDLEKDGWELASYPLERHGFRRPTSWRDQYQRILTLFETTIGEE</sequence>
<dbReference type="STRING" id="1579979.WM2015_2442"/>
<dbReference type="Proteomes" id="UP000066624">
    <property type="component" value="Chromosome"/>
</dbReference>
<dbReference type="InterPro" id="IPR001375">
    <property type="entry name" value="Peptidase_S9_cat"/>
</dbReference>
<name>A0A0K0XYN4_9GAMM</name>
<feature type="region of interest" description="Disordered" evidence="1">
    <location>
        <begin position="196"/>
        <end position="217"/>
    </location>
</feature>
<dbReference type="KEGG" id="wma:WM2015_2442"/>
<protein>
    <submittedName>
        <fullName evidence="3">Peptidase S9</fullName>
    </submittedName>
</protein>
<evidence type="ECO:0000256" key="2">
    <source>
        <dbReference type="SAM" id="SignalP"/>
    </source>
</evidence>
<evidence type="ECO:0000313" key="3">
    <source>
        <dbReference type="EMBL" id="AKS42804.1"/>
    </source>
</evidence>
<dbReference type="AlphaFoldDB" id="A0A0K0XYN4"/>
<dbReference type="InterPro" id="IPR002469">
    <property type="entry name" value="Peptidase_S9B_N"/>
</dbReference>
<organism evidence="3 4">
    <name type="scientific">Wenzhouxiangella marina</name>
    <dbReference type="NCBI Taxonomy" id="1579979"/>
    <lineage>
        <taxon>Bacteria</taxon>
        <taxon>Pseudomonadati</taxon>
        <taxon>Pseudomonadota</taxon>
        <taxon>Gammaproteobacteria</taxon>
        <taxon>Chromatiales</taxon>
        <taxon>Wenzhouxiangellaceae</taxon>
        <taxon>Wenzhouxiangella</taxon>
    </lineage>
</organism>
<proteinExistence type="predicted"/>
<dbReference type="InterPro" id="IPR050278">
    <property type="entry name" value="Serine_Prot_S9B/DPPIV"/>
</dbReference>
<dbReference type="Gene3D" id="3.40.50.1820">
    <property type="entry name" value="alpha/beta hydrolase"/>
    <property type="match status" value="1"/>
</dbReference>
<feature type="compositionally biased region" description="Polar residues" evidence="1">
    <location>
        <begin position="122"/>
        <end position="131"/>
    </location>
</feature>
<dbReference type="PATRIC" id="fig|1579979.3.peg.2498"/>
<keyword evidence="4" id="KW-1185">Reference proteome</keyword>
<feature type="chain" id="PRO_5043803075" evidence="2">
    <location>
        <begin position="20"/>
        <end position="784"/>
    </location>
</feature>
<dbReference type="Gene3D" id="2.120.10.30">
    <property type="entry name" value="TolB, C-terminal domain"/>
    <property type="match status" value="1"/>
</dbReference>
<dbReference type="GO" id="GO:0006508">
    <property type="term" value="P:proteolysis"/>
    <property type="evidence" value="ECO:0007669"/>
    <property type="project" value="InterPro"/>
</dbReference>